<dbReference type="Proteomes" id="UP000199073">
    <property type="component" value="Unassembled WGS sequence"/>
</dbReference>
<keyword evidence="4" id="KW-1185">Reference proteome</keyword>
<evidence type="ECO:0000313" key="4">
    <source>
        <dbReference type="Proteomes" id="UP000199073"/>
    </source>
</evidence>
<dbReference type="InterPro" id="IPR025959">
    <property type="entry name" value="Winged_HTH_dom"/>
</dbReference>
<gene>
    <name evidence="3" type="ORF">SAMN05660330_04211</name>
</gene>
<evidence type="ECO:0000259" key="1">
    <source>
        <dbReference type="Pfam" id="PF13358"/>
    </source>
</evidence>
<sequence>MNDSDGRKIDRKALEVIRIRAVQRVEAGESPETVIKALGFSRTLIYEWLAKYREGGLDALRSRKAPGKMPKLNAQQINRVYRLVVGTDPRELKFEFALWTRSMVRDLIEREFNVTMSDVSVGRLLKKFGLRPQRFKHRTIQRDELSVSRWMAEDYRKIRKLASENNAEIYFSDKLSASSDCYSGATWALKGKTPAVKTTETPLGVNLISAFRGRGALRFMVTEELVTASVFIEFLQRLIHNSSRLIFLIVDNDAVNCSREVSEFVRDSDVRLKLFFLPPYSAEFNPDEHIRNSLRNHKIGR</sequence>
<dbReference type="RefSeq" id="WP_092226070.1">
    <property type="nucleotide sequence ID" value="NZ_FNJI01000062.1"/>
</dbReference>
<feature type="domain" description="Tc1-like transposase DDE" evidence="1">
    <location>
        <begin position="169"/>
        <end position="296"/>
    </location>
</feature>
<name>A0A1H0VRT2_9BACT</name>
<reference evidence="3 4" key="1">
    <citation type="submission" date="2016-10" db="EMBL/GenBank/DDBJ databases">
        <authorList>
            <person name="de Groot N.N."/>
        </authorList>
    </citation>
    <scope>NUCLEOTIDE SEQUENCE [LARGE SCALE GENOMIC DNA]</scope>
    <source>
        <strain evidence="3 4">DSM 12130</strain>
    </source>
</reference>
<dbReference type="NCBIfam" id="NF033545">
    <property type="entry name" value="transpos_IS630"/>
    <property type="match status" value="1"/>
</dbReference>
<dbReference type="InterPro" id="IPR047655">
    <property type="entry name" value="Transpos_IS630-like"/>
</dbReference>
<accession>A0A1H0VRT2</accession>
<proteinExistence type="predicted"/>
<dbReference type="Gene3D" id="3.30.420.10">
    <property type="entry name" value="Ribonuclease H-like superfamily/Ribonuclease H"/>
    <property type="match status" value="1"/>
</dbReference>
<dbReference type="AlphaFoldDB" id="A0A1H0VRT2"/>
<dbReference type="PANTHER" id="PTHR46564:SF1">
    <property type="entry name" value="TRANSPOSASE"/>
    <property type="match status" value="1"/>
</dbReference>
<evidence type="ECO:0000259" key="2">
    <source>
        <dbReference type="Pfam" id="PF13592"/>
    </source>
</evidence>
<dbReference type="STRING" id="91360.SAMN05660330_04211"/>
<protein>
    <submittedName>
        <fullName evidence="3">Transposase</fullName>
    </submittedName>
</protein>
<dbReference type="PANTHER" id="PTHR46564">
    <property type="entry name" value="TRANSPOSASE"/>
    <property type="match status" value="1"/>
</dbReference>
<dbReference type="InterPro" id="IPR038717">
    <property type="entry name" value="Tc1-like_DDE_dom"/>
</dbReference>
<dbReference type="Pfam" id="PF13358">
    <property type="entry name" value="DDE_3"/>
    <property type="match status" value="1"/>
</dbReference>
<dbReference type="InterPro" id="IPR036397">
    <property type="entry name" value="RNaseH_sf"/>
</dbReference>
<dbReference type="GO" id="GO:0003676">
    <property type="term" value="F:nucleic acid binding"/>
    <property type="evidence" value="ECO:0007669"/>
    <property type="project" value="InterPro"/>
</dbReference>
<dbReference type="SUPFAM" id="SSF46689">
    <property type="entry name" value="Homeodomain-like"/>
    <property type="match status" value="1"/>
</dbReference>
<dbReference type="EMBL" id="FNJI01000062">
    <property type="protein sequence ID" value="SDP81292.1"/>
    <property type="molecule type" value="Genomic_DNA"/>
</dbReference>
<dbReference type="Pfam" id="PF13551">
    <property type="entry name" value="HTH_29"/>
    <property type="match status" value="1"/>
</dbReference>
<dbReference type="InterPro" id="IPR009057">
    <property type="entry name" value="Homeodomain-like_sf"/>
</dbReference>
<feature type="domain" description="Winged helix-turn helix" evidence="2">
    <location>
        <begin position="95"/>
        <end position="153"/>
    </location>
</feature>
<organism evidence="3 4">
    <name type="scientific">Desulforhopalus singaporensis</name>
    <dbReference type="NCBI Taxonomy" id="91360"/>
    <lineage>
        <taxon>Bacteria</taxon>
        <taxon>Pseudomonadati</taxon>
        <taxon>Thermodesulfobacteriota</taxon>
        <taxon>Desulfobulbia</taxon>
        <taxon>Desulfobulbales</taxon>
        <taxon>Desulfocapsaceae</taxon>
        <taxon>Desulforhopalus</taxon>
    </lineage>
</organism>
<evidence type="ECO:0000313" key="3">
    <source>
        <dbReference type="EMBL" id="SDP81292.1"/>
    </source>
</evidence>
<dbReference type="Pfam" id="PF13592">
    <property type="entry name" value="HTH_33"/>
    <property type="match status" value="1"/>
</dbReference>
<dbReference type="OrthoDB" id="5504200at2"/>